<dbReference type="KEGG" id="ovi:T265_11953"/>
<dbReference type="CTD" id="20326121"/>
<evidence type="ECO:0000313" key="4">
    <source>
        <dbReference type="Proteomes" id="UP000054324"/>
    </source>
</evidence>
<reference evidence="3 4" key="1">
    <citation type="submission" date="2013-11" db="EMBL/GenBank/DDBJ databases">
        <title>Opisthorchis viverrini - life in the bile duct.</title>
        <authorList>
            <person name="Young N.D."/>
            <person name="Nagarajan N."/>
            <person name="Lin S.J."/>
            <person name="Korhonen P.K."/>
            <person name="Jex A.R."/>
            <person name="Hall R.S."/>
            <person name="Safavi-Hemami H."/>
            <person name="Kaewkong W."/>
            <person name="Bertrand D."/>
            <person name="Gao S."/>
            <person name="Seet Q."/>
            <person name="Wongkham S."/>
            <person name="Teh B.T."/>
            <person name="Wongkham C."/>
            <person name="Intapan P.M."/>
            <person name="Maleewong W."/>
            <person name="Yang X."/>
            <person name="Hu M."/>
            <person name="Wang Z."/>
            <person name="Hofmann A."/>
            <person name="Sternberg P.W."/>
            <person name="Tan P."/>
            <person name="Wang J."/>
            <person name="Gasser R.B."/>
        </authorList>
    </citation>
    <scope>NUCLEOTIDE SEQUENCE [LARGE SCALE GENOMIC DNA]</scope>
</reference>
<dbReference type="STRING" id="6198.A0A074Z150"/>
<dbReference type="InterPro" id="IPR043136">
    <property type="entry name" value="B30.2/SPRY_sf"/>
</dbReference>
<dbReference type="InterPro" id="IPR037962">
    <property type="entry name" value="Neuralized"/>
</dbReference>
<feature type="compositionally biased region" description="Low complexity" evidence="1">
    <location>
        <begin position="230"/>
        <end position="250"/>
    </location>
</feature>
<dbReference type="InterPro" id="IPR006573">
    <property type="entry name" value="NHR_dom"/>
</dbReference>
<dbReference type="PANTHER" id="PTHR12429:SF8">
    <property type="entry name" value="NEURALIZED-LIKE PROTEIN 2"/>
    <property type="match status" value="1"/>
</dbReference>
<keyword evidence="4" id="KW-1185">Reference proteome</keyword>
<dbReference type="GO" id="GO:0061630">
    <property type="term" value="F:ubiquitin protein ligase activity"/>
    <property type="evidence" value="ECO:0007669"/>
    <property type="project" value="TreeGrafter"/>
</dbReference>
<organism evidence="3 4">
    <name type="scientific">Opisthorchis viverrini</name>
    <name type="common">Southeast Asian liver fluke</name>
    <dbReference type="NCBI Taxonomy" id="6198"/>
    <lineage>
        <taxon>Eukaryota</taxon>
        <taxon>Metazoa</taxon>
        <taxon>Spiralia</taxon>
        <taxon>Lophotrochozoa</taxon>
        <taxon>Platyhelminthes</taxon>
        <taxon>Trematoda</taxon>
        <taxon>Digenea</taxon>
        <taxon>Opisthorchiida</taxon>
        <taxon>Opisthorchiata</taxon>
        <taxon>Opisthorchiidae</taxon>
        <taxon>Opisthorchis</taxon>
    </lineage>
</organism>
<dbReference type="SMART" id="SM00588">
    <property type="entry name" value="NEUZ"/>
    <property type="match status" value="1"/>
</dbReference>
<dbReference type="RefSeq" id="XP_009177062.1">
    <property type="nucleotide sequence ID" value="XM_009178798.1"/>
</dbReference>
<proteinExistence type="predicted"/>
<protein>
    <recommendedName>
        <fullName evidence="2">NHR domain-containing protein</fullName>
    </recommendedName>
</protein>
<evidence type="ECO:0000313" key="3">
    <source>
        <dbReference type="EMBL" id="KER19192.1"/>
    </source>
</evidence>
<dbReference type="GeneID" id="20326121"/>
<dbReference type="Gene3D" id="2.60.120.920">
    <property type="match status" value="1"/>
</dbReference>
<dbReference type="AlphaFoldDB" id="A0A074Z150"/>
<dbReference type="PROSITE" id="PS51065">
    <property type="entry name" value="NHR"/>
    <property type="match status" value="1"/>
</dbReference>
<sequence>MSSQRFDLRHKGRYVAISAEGTMARRQSGFCDGLAVSERHIRPGELVVVEILETQPGWSGDLRIGFTLLPDQLLQPLPSFAIPELVSRGQSWIFPVGTAAAFLVSHRHRSYWRRQQKMCRSVRHLDSTITGDTCGVEHDTDFSFGSSNVPPFLPDHNPIQPSFKAPCMCCLHTGFGRVAFSRLMPIEASLARAPDVEKGSVVGVYYELEPITSPDSCATTTATFSWNVDPESVPTESEQPEESPSQPNQPADSDNGTLCCRFRFHIVINGIDLLMLAEQLCVRPDQLCQTQSSSDQEQLMNTSSDGCDTLRYPKFRAVFDVYGQTKAVQLLRVNQNPVAPLSRLCSCVILRCILRSQYFDWLEEPQKGLKPAKVFKSTVDSDSRAKEFFADHHTSRSSAENVRTQQVFAALQSLPLPRSDRHRLHLDACAVLSREHQGVLTES</sequence>
<evidence type="ECO:0000259" key="2">
    <source>
        <dbReference type="PROSITE" id="PS51065"/>
    </source>
</evidence>
<feature type="region of interest" description="Disordered" evidence="1">
    <location>
        <begin position="228"/>
        <end position="253"/>
    </location>
</feature>
<accession>A0A074Z150</accession>
<name>A0A074Z150_OPIVI</name>
<dbReference type="EMBL" id="KL597295">
    <property type="protein sequence ID" value="KER19192.1"/>
    <property type="molecule type" value="Genomic_DNA"/>
</dbReference>
<evidence type="ECO:0000256" key="1">
    <source>
        <dbReference type="SAM" id="MobiDB-lite"/>
    </source>
</evidence>
<dbReference type="OrthoDB" id="10059069at2759"/>
<gene>
    <name evidence="3" type="ORF">T265_11953</name>
</gene>
<dbReference type="Pfam" id="PF07177">
    <property type="entry name" value="Neuralized"/>
    <property type="match status" value="1"/>
</dbReference>
<dbReference type="Proteomes" id="UP000054324">
    <property type="component" value="Unassembled WGS sequence"/>
</dbReference>
<dbReference type="PANTHER" id="PTHR12429">
    <property type="entry name" value="NEURALIZED"/>
    <property type="match status" value="1"/>
</dbReference>
<feature type="domain" description="NHR" evidence="2">
    <location>
        <begin position="3"/>
        <end position="155"/>
    </location>
</feature>